<evidence type="ECO:0000256" key="11">
    <source>
        <dbReference type="SAM" id="Phobius"/>
    </source>
</evidence>
<dbReference type="PRINTS" id="PR00344">
    <property type="entry name" value="BCTRLSENSOR"/>
</dbReference>
<name>A0A3C1KUD6_9GAMM</name>
<comment type="caution">
    <text evidence="14">The sequence shown here is derived from an EMBL/GenBank/DDBJ whole genome shotgun (WGS) entry which is preliminary data.</text>
</comment>
<dbReference type="Gene3D" id="6.10.340.10">
    <property type="match status" value="1"/>
</dbReference>
<dbReference type="Pfam" id="PF00512">
    <property type="entry name" value="HisKA"/>
    <property type="match status" value="1"/>
</dbReference>
<feature type="coiled-coil region" evidence="10">
    <location>
        <begin position="281"/>
        <end position="308"/>
    </location>
</feature>
<dbReference type="AlphaFoldDB" id="A0A3C1KUD6"/>
<dbReference type="CDD" id="cd06225">
    <property type="entry name" value="HAMP"/>
    <property type="match status" value="1"/>
</dbReference>
<dbReference type="GO" id="GO:0005524">
    <property type="term" value="F:ATP binding"/>
    <property type="evidence" value="ECO:0007669"/>
    <property type="project" value="UniProtKB-KW"/>
</dbReference>
<dbReference type="InterPro" id="IPR003594">
    <property type="entry name" value="HATPase_dom"/>
</dbReference>
<dbReference type="InterPro" id="IPR036097">
    <property type="entry name" value="HisK_dim/P_sf"/>
</dbReference>
<dbReference type="SMART" id="SM00387">
    <property type="entry name" value="HATPase_c"/>
    <property type="match status" value="1"/>
</dbReference>
<dbReference type="Pfam" id="PF02518">
    <property type="entry name" value="HATPase_c"/>
    <property type="match status" value="1"/>
</dbReference>
<protein>
    <recommendedName>
        <fullName evidence="3">histidine kinase</fullName>
        <ecNumber evidence="3">2.7.13.3</ecNumber>
    </recommendedName>
</protein>
<dbReference type="SUPFAM" id="SSF55874">
    <property type="entry name" value="ATPase domain of HSP90 chaperone/DNA topoisomerase II/histidine kinase"/>
    <property type="match status" value="1"/>
</dbReference>
<dbReference type="GO" id="GO:0005886">
    <property type="term" value="C:plasma membrane"/>
    <property type="evidence" value="ECO:0007669"/>
    <property type="project" value="UniProtKB-SubCell"/>
</dbReference>
<dbReference type="PANTHER" id="PTHR44936">
    <property type="entry name" value="SENSOR PROTEIN CREC"/>
    <property type="match status" value="1"/>
</dbReference>
<dbReference type="InterPro" id="IPR050980">
    <property type="entry name" value="2C_sensor_his_kinase"/>
</dbReference>
<evidence type="ECO:0000256" key="1">
    <source>
        <dbReference type="ARBA" id="ARBA00000085"/>
    </source>
</evidence>
<comment type="subcellular location">
    <subcellularLocation>
        <location evidence="2">Cell membrane</location>
        <topology evidence="2">Multi-pass membrane protein</topology>
    </subcellularLocation>
</comment>
<dbReference type="Gene3D" id="3.30.450.160">
    <property type="match status" value="1"/>
</dbReference>
<dbReference type="SMART" id="SM00388">
    <property type="entry name" value="HisKA"/>
    <property type="match status" value="1"/>
</dbReference>
<keyword evidence="7" id="KW-0547">Nucleotide-binding</keyword>
<dbReference type="InterPro" id="IPR003661">
    <property type="entry name" value="HisK_dim/P_dom"/>
</dbReference>
<feature type="transmembrane region" description="Helical" evidence="11">
    <location>
        <begin position="7"/>
        <end position="29"/>
    </location>
</feature>
<evidence type="ECO:0000256" key="10">
    <source>
        <dbReference type="SAM" id="Coils"/>
    </source>
</evidence>
<dbReference type="InterPro" id="IPR003660">
    <property type="entry name" value="HAMP_dom"/>
</dbReference>
<dbReference type="SUPFAM" id="SSF47384">
    <property type="entry name" value="Homodimeric domain of signal transducing histidine kinase"/>
    <property type="match status" value="1"/>
</dbReference>
<accession>A0A3C1KUD6</accession>
<feature type="domain" description="Histidine kinase" evidence="12">
    <location>
        <begin position="248"/>
        <end position="456"/>
    </location>
</feature>
<dbReference type="GO" id="GO:0000155">
    <property type="term" value="F:phosphorelay sensor kinase activity"/>
    <property type="evidence" value="ECO:0007669"/>
    <property type="project" value="InterPro"/>
</dbReference>
<reference evidence="14 15" key="1">
    <citation type="journal article" date="2018" name="Nat. Biotechnol.">
        <title>A standardized bacterial taxonomy based on genome phylogeny substantially revises the tree of life.</title>
        <authorList>
            <person name="Parks D.H."/>
            <person name="Chuvochina M."/>
            <person name="Waite D.W."/>
            <person name="Rinke C."/>
            <person name="Skarshewski A."/>
            <person name="Chaumeil P.A."/>
            <person name="Hugenholtz P."/>
        </authorList>
    </citation>
    <scope>NUCLEOTIDE SEQUENCE [LARGE SCALE GENOMIC DNA]</scope>
    <source>
        <strain evidence="14">UBA9158</strain>
    </source>
</reference>
<dbReference type="Pfam" id="PF00672">
    <property type="entry name" value="HAMP"/>
    <property type="match status" value="1"/>
</dbReference>
<dbReference type="EMBL" id="DMND01000270">
    <property type="protein sequence ID" value="HAN29924.1"/>
    <property type="molecule type" value="Genomic_DNA"/>
</dbReference>
<evidence type="ECO:0000256" key="2">
    <source>
        <dbReference type="ARBA" id="ARBA00004651"/>
    </source>
</evidence>
<evidence type="ECO:0000256" key="4">
    <source>
        <dbReference type="ARBA" id="ARBA00022475"/>
    </source>
</evidence>
<dbReference type="InterPro" id="IPR004358">
    <property type="entry name" value="Sig_transdc_His_kin-like_C"/>
</dbReference>
<dbReference type="EC" id="2.7.13.3" evidence="3"/>
<organism evidence="14 15">
    <name type="scientific">Haliea salexigens</name>
    <dbReference type="NCBI Taxonomy" id="287487"/>
    <lineage>
        <taxon>Bacteria</taxon>
        <taxon>Pseudomonadati</taxon>
        <taxon>Pseudomonadota</taxon>
        <taxon>Gammaproteobacteria</taxon>
        <taxon>Cellvibrionales</taxon>
        <taxon>Halieaceae</taxon>
        <taxon>Haliea</taxon>
    </lineage>
</organism>
<dbReference type="Gene3D" id="3.30.565.10">
    <property type="entry name" value="Histidine kinase-like ATPase, C-terminal domain"/>
    <property type="match status" value="1"/>
</dbReference>
<comment type="catalytic activity">
    <reaction evidence="1">
        <text>ATP + protein L-histidine = ADP + protein N-phospho-L-histidine.</text>
        <dbReference type="EC" id="2.7.13.3"/>
    </reaction>
</comment>
<evidence type="ECO:0000259" key="13">
    <source>
        <dbReference type="PROSITE" id="PS50885"/>
    </source>
</evidence>
<dbReference type="SUPFAM" id="SSF158472">
    <property type="entry name" value="HAMP domain-like"/>
    <property type="match status" value="1"/>
</dbReference>
<keyword evidence="11" id="KW-0472">Membrane</keyword>
<keyword evidence="11" id="KW-0812">Transmembrane</keyword>
<dbReference type="STRING" id="1121937.GCA_000423125_01202"/>
<keyword evidence="6" id="KW-0808">Transferase</keyword>
<proteinExistence type="predicted"/>
<dbReference type="PANTHER" id="PTHR44936:SF10">
    <property type="entry name" value="SENSOR PROTEIN RSTB"/>
    <property type="match status" value="1"/>
</dbReference>
<dbReference type="CDD" id="cd00082">
    <property type="entry name" value="HisKA"/>
    <property type="match status" value="1"/>
</dbReference>
<keyword evidence="5" id="KW-0597">Phosphoprotein</keyword>
<evidence type="ECO:0000256" key="8">
    <source>
        <dbReference type="ARBA" id="ARBA00022777"/>
    </source>
</evidence>
<keyword evidence="9" id="KW-0067">ATP-binding</keyword>
<dbReference type="SMART" id="SM00304">
    <property type="entry name" value="HAMP"/>
    <property type="match status" value="1"/>
</dbReference>
<evidence type="ECO:0000256" key="7">
    <source>
        <dbReference type="ARBA" id="ARBA00022741"/>
    </source>
</evidence>
<keyword evidence="11" id="KW-1133">Transmembrane helix</keyword>
<dbReference type="InterPro" id="IPR005467">
    <property type="entry name" value="His_kinase_dom"/>
</dbReference>
<keyword evidence="10" id="KW-0175">Coiled coil</keyword>
<evidence type="ECO:0000259" key="12">
    <source>
        <dbReference type="PROSITE" id="PS50109"/>
    </source>
</evidence>
<evidence type="ECO:0000256" key="5">
    <source>
        <dbReference type="ARBA" id="ARBA00022553"/>
    </source>
</evidence>
<keyword evidence="4" id="KW-1003">Cell membrane</keyword>
<keyword evidence="8" id="KW-0418">Kinase</keyword>
<dbReference type="Pfam" id="PF18225">
    <property type="entry name" value="AbfS_sensor"/>
    <property type="match status" value="1"/>
</dbReference>
<evidence type="ECO:0000256" key="3">
    <source>
        <dbReference type="ARBA" id="ARBA00012438"/>
    </source>
</evidence>
<evidence type="ECO:0000313" key="14">
    <source>
        <dbReference type="EMBL" id="HAN29924.1"/>
    </source>
</evidence>
<feature type="domain" description="HAMP" evidence="13">
    <location>
        <begin position="186"/>
        <end position="240"/>
    </location>
</feature>
<evidence type="ECO:0000313" key="15">
    <source>
        <dbReference type="Proteomes" id="UP000259273"/>
    </source>
</evidence>
<dbReference type="InterPro" id="IPR041124">
    <property type="entry name" value="AbfS_sensor"/>
</dbReference>
<dbReference type="Gene3D" id="1.10.287.130">
    <property type="match status" value="1"/>
</dbReference>
<sequence>MNRHMPLFLRIFLGFWLVTIVVLGSAIFAGNYLDTLMPNVGSLTSDSRHPDRPAGPPRVFVRLLYELQNAPLEELPRIIRSSQNRHDVEVYLLDAAGDDLLQRTVPPAAARVAAQLDRDRRRVFQRRGAQQLLGHQLYRADSGPLQSVLILRAPRIPLVNLLGDNFWLRAALAALVSGLLCYAVSRLLTRRLGAVRGAARKLAAGDLQARIAVREAGGDETDDLARDFNHMARLLEERIGAQKQLLSDVSHELRSPLARLQVALGLAEQNPATATAQLPRIAREAQRLESLVAELLESQAERSDLEQHIDLVALLDELCADARFEVGDINRVKFHSAVEEALVVGNGTQLRKAFDNVLRNACSYSPAQTVIDVQLRETATRYEVVIADQGPGVPEEDLTRIFEPFYRVDTARARQTGGHGLGLSIARQALMMHGGTIDARNTSPGLAMRISLPAWPQDPA</sequence>
<dbReference type="PROSITE" id="PS50885">
    <property type="entry name" value="HAMP"/>
    <property type="match status" value="1"/>
</dbReference>
<dbReference type="PROSITE" id="PS50109">
    <property type="entry name" value="HIS_KIN"/>
    <property type="match status" value="1"/>
</dbReference>
<dbReference type="Proteomes" id="UP000259273">
    <property type="component" value="Unassembled WGS sequence"/>
</dbReference>
<gene>
    <name evidence="14" type="ORF">DCP75_19840</name>
</gene>
<evidence type="ECO:0000256" key="9">
    <source>
        <dbReference type="ARBA" id="ARBA00022840"/>
    </source>
</evidence>
<evidence type="ECO:0000256" key="6">
    <source>
        <dbReference type="ARBA" id="ARBA00022679"/>
    </source>
</evidence>
<dbReference type="InterPro" id="IPR036890">
    <property type="entry name" value="HATPase_C_sf"/>
</dbReference>